<evidence type="ECO:0000256" key="1">
    <source>
        <dbReference type="ARBA" id="ARBA00001947"/>
    </source>
</evidence>
<comment type="cofactor">
    <cofactor evidence="1">
        <name>Zn(2+)</name>
        <dbReference type="ChEBI" id="CHEBI:29105"/>
    </cofactor>
</comment>
<dbReference type="SMART" id="SM01027">
    <property type="entry name" value="Beta-Casp"/>
    <property type="match status" value="1"/>
</dbReference>
<keyword evidence="9" id="KW-0862">Zinc</keyword>
<dbReference type="CDD" id="cd16291">
    <property type="entry name" value="INTS11-like_MBL-fold"/>
    <property type="match status" value="1"/>
</dbReference>
<dbReference type="GO" id="GO:0016180">
    <property type="term" value="P:snRNA processing"/>
    <property type="evidence" value="ECO:0007669"/>
    <property type="project" value="TreeGrafter"/>
</dbReference>
<dbReference type="PANTHER" id="PTHR11203:SF37">
    <property type="entry name" value="INTEGRATOR COMPLEX SUBUNIT 11"/>
    <property type="match status" value="1"/>
</dbReference>
<dbReference type="AlphaFoldDB" id="A0A7L4DJP7"/>
<proteinExistence type="inferred from homology"/>
<dbReference type="Pfam" id="PF07521">
    <property type="entry name" value="RMMBL"/>
    <property type="match status" value="1"/>
</dbReference>
<protein>
    <recommendedName>
        <fullName evidence="5">Integrator complex subunit 11</fullName>
    </recommendedName>
    <alternativeName>
        <fullName evidence="11">Cleavage and polyadenylation-specific factor 3-like protein</fullName>
    </alternativeName>
</protein>
<evidence type="ECO:0000256" key="11">
    <source>
        <dbReference type="ARBA" id="ARBA00029625"/>
    </source>
</evidence>
<dbReference type="SMART" id="SM00849">
    <property type="entry name" value="Lactamase_B"/>
    <property type="match status" value="1"/>
</dbReference>
<dbReference type="Pfam" id="PF21386">
    <property type="entry name" value="IntS11_C"/>
    <property type="match status" value="1"/>
</dbReference>
<dbReference type="GO" id="GO:0004521">
    <property type="term" value="F:RNA endonuclease activity"/>
    <property type="evidence" value="ECO:0007669"/>
    <property type="project" value="TreeGrafter"/>
</dbReference>
<evidence type="ECO:0000256" key="4">
    <source>
        <dbReference type="ARBA" id="ARBA00007093"/>
    </source>
</evidence>
<dbReference type="OrthoDB" id="10249535at2759"/>
<dbReference type="GO" id="GO:0005634">
    <property type="term" value="C:nucleus"/>
    <property type="evidence" value="ECO:0007669"/>
    <property type="project" value="UniProtKB-SubCell"/>
</dbReference>
<evidence type="ECO:0000259" key="12">
    <source>
        <dbReference type="SMART" id="SM00849"/>
    </source>
</evidence>
<dbReference type="FunFam" id="3.60.15.10:FF:000003">
    <property type="entry name" value="Integrator complex subunit 11"/>
    <property type="match status" value="1"/>
</dbReference>
<dbReference type="InterPro" id="IPR011108">
    <property type="entry name" value="RMMBL"/>
</dbReference>
<dbReference type="Gene3D" id="3.60.15.10">
    <property type="entry name" value="Ribonuclease Z/Hydroxyacylglutathione hydrolase-like"/>
    <property type="match status" value="1"/>
</dbReference>
<gene>
    <name evidence="14" type="primary">Ints11</name>
    <name evidence="14" type="ORF">EURGUL_R11923</name>
</gene>
<feature type="non-terminal residue" evidence="14">
    <location>
        <position position="1"/>
    </location>
</feature>
<evidence type="ECO:0000256" key="5">
    <source>
        <dbReference type="ARBA" id="ARBA00016810"/>
    </source>
</evidence>
<dbReference type="InterPro" id="IPR041897">
    <property type="entry name" value="INTS11-like_MBL-fold"/>
</dbReference>
<keyword evidence="6" id="KW-0963">Cytoplasm</keyword>
<dbReference type="InterPro" id="IPR050698">
    <property type="entry name" value="MBL"/>
</dbReference>
<dbReference type="InterPro" id="IPR001279">
    <property type="entry name" value="Metallo-B-lactamas"/>
</dbReference>
<dbReference type="GO" id="GO:0046872">
    <property type="term" value="F:metal ion binding"/>
    <property type="evidence" value="ECO:0007669"/>
    <property type="project" value="UniProtKB-KW"/>
</dbReference>
<evidence type="ECO:0000256" key="3">
    <source>
        <dbReference type="ARBA" id="ARBA00004496"/>
    </source>
</evidence>
<dbReference type="GO" id="GO:0016787">
    <property type="term" value="F:hydrolase activity"/>
    <property type="evidence" value="ECO:0007669"/>
    <property type="project" value="UniProtKB-KW"/>
</dbReference>
<evidence type="ECO:0000259" key="13">
    <source>
        <dbReference type="SMART" id="SM01027"/>
    </source>
</evidence>
<dbReference type="PANTHER" id="PTHR11203">
    <property type="entry name" value="CLEAVAGE AND POLYADENYLATION SPECIFICITY FACTOR FAMILY MEMBER"/>
    <property type="match status" value="1"/>
</dbReference>
<keyword evidence="7" id="KW-0479">Metal-binding</keyword>
<comment type="caution">
    <text evidence="14">The sequence shown here is derived from an EMBL/GenBank/DDBJ whole genome shotgun (WGS) entry which is preliminary data.</text>
</comment>
<dbReference type="Gene3D" id="3.40.50.10890">
    <property type="match status" value="1"/>
</dbReference>
<dbReference type="SUPFAM" id="SSF56281">
    <property type="entry name" value="Metallo-hydrolase/oxidoreductase"/>
    <property type="match status" value="1"/>
</dbReference>
<evidence type="ECO:0000256" key="9">
    <source>
        <dbReference type="ARBA" id="ARBA00022833"/>
    </source>
</evidence>
<dbReference type="GO" id="GO:0005737">
    <property type="term" value="C:cytoplasm"/>
    <property type="evidence" value="ECO:0007669"/>
    <property type="project" value="UniProtKB-SubCell"/>
</dbReference>
<evidence type="ECO:0000256" key="2">
    <source>
        <dbReference type="ARBA" id="ARBA00004123"/>
    </source>
</evidence>
<sequence>MPEIKVTPLGAGQDVGRSCILVSIAGKNVMLDCGMHMGYNDDRRFPDFSYITQNGRLTDFLDCVIISHFHLDHCGALPYFSEMVGYDGPIYMTHPTKAICPILLEDYRKITVDKKGEINFFTSQMIKDCMKKVVAVHLHQTVQVDEELEIKAYYAGHVLGAAMFQIKVGCESVVYTGDYNMTPDRHLGAAWIDKCRPDLLISESTYATTIRDSKRCRERDFLKKVHETVERGGKVLIPVFALGRAQELCILLETFWERMNLKAPIYFSTGLTEKANHYYKLFITWTNQKIRKTFVQRNMFEFKHIKAFDRAFADNPGPMVVFATPGMLHAGQSLQIFKKWAGNEKNMVIMPGYCVQGTVGHKILSGQRKLEMEGRQILEVKMQVEYMSFSAHADAKGIMQLIRQAEPRNVLLVHGEAKKMEFLKQKIEQEFHVNCYMPANGETTTIFTNPSIPVDISLGLLKRETAIGLLPDVKKPQLMHGTLMMKDNSFRLVSPEQALKELGLAEHQLRFTCRVHIQDPWKEHETVLRVYNHLKGVLKDYSVQHLPDGSITVESILIQATAHSEDQGTKVLLVSWTYQDEELGSYLTSLLKKGLPPSTS</sequence>
<dbReference type="InterPro" id="IPR036866">
    <property type="entry name" value="RibonucZ/Hydroxyglut_hydro"/>
</dbReference>
<dbReference type="Pfam" id="PF10996">
    <property type="entry name" value="Beta-Casp"/>
    <property type="match status" value="1"/>
</dbReference>
<name>A0A7L4DJP7_9AVES</name>
<evidence type="ECO:0000256" key="10">
    <source>
        <dbReference type="ARBA" id="ARBA00023242"/>
    </source>
</evidence>
<keyword evidence="15" id="KW-1185">Reference proteome</keyword>
<feature type="domain" description="Metallo-beta-lactamase" evidence="12">
    <location>
        <begin position="16"/>
        <end position="233"/>
    </location>
</feature>
<reference evidence="14 15" key="1">
    <citation type="submission" date="2019-09" db="EMBL/GenBank/DDBJ databases">
        <title>Bird 10,000 Genomes (B10K) Project - Family phase.</title>
        <authorList>
            <person name="Zhang G."/>
        </authorList>
    </citation>
    <scope>NUCLEOTIDE SEQUENCE [LARGE SCALE GENOMIC DNA]</scope>
    <source>
        <strain evidence="14">B10K-DU-002-51</strain>
        <tissue evidence="14">Muscle</tissue>
    </source>
</reference>
<dbReference type="Pfam" id="PF16661">
    <property type="entry name" value="Lactamase_B_6"/>
    <property type="match status" value="1"/>
</dbReference>
<dbReference type="FunFam" id="3.40.50.10890:FF:000002">
    <property type="entry name" value="Integrator complex subunit 11"/>
    <property type="match status" value="1"/>
</dbReference>
<comment type="similarity">
    <text evidence="4">Belongs to the metallo-beta-lactamase superfamily. RNA-metabolizing metallo-beta-lactamase-like family. INTS11 subfamily.</text>
</comment>
<dbReference type="InterPro" id="IPR022712">
    <property type="entry name" value="Beta_Casp"/>
</dbReference>
<feature type="non-terminal residue" evidence="14">
    <location>
        <position position="600"/>
    </location>
</feature>
<keyword evidence="8" id="KW-0378">Hydrolase</keyword>
<feature type="domain" description="Beta-Casp" evidence="13">
    <location>
        <begin position="245"/>
        <end position="363"/>
    </location>
</feature>
<dbReference type="Proteomes" id="UP000541249">
    <property type="component" value="Unassembled WGS sequence"/>
</dbReference>
<evidence type="ECO:0000313" key="15">
    <source>
        <dbReference type="Proteomes" id="UP000541249"/>
    </source>
</evidence>
<evidence type="ECO:0000256" key="6">
    <source>
        <dbReference type="ARBA" id="ARBA00022490"/>
    </source>
</evidence>
<keyword evidence="10" id="KW-0539">Nucleus</keyword>
<comment type="subcellular location">
    <subcellularLocation>
        <location evidence="3">Cytoplasm</location>
    </subcellularLocation>
    <subcellularLocation>
        <location evidence="2">Nucleus</location>
    </subcellularLocation>
</comment>
<dbReference type="EMBL" id="VZZY01016757">
    <property type="protein sequence ID" value="NXW61861.1"/>
    <property type="molecule type" value="Genomic_DNA"/>
</dbReference>
<organism evidence="14 15">
    <name type="scientific">Eurystomus gularis</name>
    <dbReference type="NCBI Taxonomy" id="325343"/>
    <lineage>
        <taxon>Eukaryota</taxon>
        <taxon>Metazoa</taxon>
        <taxon>Chordata</taxon>
        <taxon>Craniata</taxon>
        <taxon>Vertebrata</taxon>
        <taxon>Euteleostomi</taxon>
        <taxon>Archelosauria</taxon>
        <taxon>Archosauria</taxon>
        <taxon>Dinosauria</taxon>
        <taxon>Saurischia</taxon>
        <taxon>Theropoda</taxon>
        <taxon>Coelurosauria</taxon>
        <taxon>Aves</taxon>
        <taxon>Neognathae</taxon>
        <taxon>Neoaves</taxon>
        <taxon>Telluraves</taxon>
        <taxon>Coraciimorphae</taxon>
        <taxon>Coraciiformes</taxon>
        <taxon>Coraciidae</taxon>
        <taxon>Eurystomus</taxon>
    </lineage>
</organism>
<evidence type="ECO:0000313" key="14">
    <source>
        <dbReference type="EMBL" id="NXW61861.1"/>
    </source>
</evidence>
<evidence type="ECO:0000256" key="8">
    <source>
        <dbReference type="ARBA" id="ARBA00022801"/>
    </source>
</evidence>
<dbReference type="InterPro" id="IPR048662">
    <property type="entry name" value="IntS11_C"/>
</dbReference>
<evidence type="ECO:0000256" key="7">
    <source>
        <dbReference type="ARBA" id="ARBA00022723"/>
    </source>
</evidence>
<accession>A0A7L4DJP7</accession>